<dbReference type="eggNOG" id="ENOG5031P6D">
    <property type="taxonomic scope" value="Bacteria"/>
</dbReference>
<dbReference type="Proteomes" id="UP000003676">
    <property type="component" value="Unassembled WGS sequence"/>
</dbReference>
<proteinExistence type="predicted"/>
<dbReference type="AlphaFoldDB" id="B6WRS8"/>
<name>B6WRS8_9BACT</name>
<dbReference type="EMBL" id="ABXU01000025">
    <property type="protein sequence ID" value="EEB34281.1"/>
    <property type="molecule type" value="Genomic_DNA"/>
</dbReference>
<dbReference type="HOGENOM" id="CLU_058213_0_0_7"/>
<comment type="caution">
    <text evidence="1">The sequence shown here is derived from an EMBL/GenBank/DDBJ whole genome shotgun (WGS) entry which is preliminary data.</text>
</comment>
<reference evidence="1 2" key="1">
    <citation type="submission" date="2008-10" db="EMBL/GenBank/DDBJ databases">
        <title>Draft genome sequence of Desulvovibrio piger (ATCC 29098).</title>
        <authorList>
            <person name="Sudarsanam P."/>
            <person name="Ley R."/>
            <person name="Guruge J."/>
            <person name="Turnbaugh P.J."/>
            <person name="Mahowald M."/>
            <person name="Liep D."/>
            <person name="Gordon J."/>
        </authorList>
    </citation>
    <scope>NUCLEOTIDE SEQUENCE [LARGE SCALE GENOMIC DNA]</scope>
    <source>
        <strain evidence="1 2">ATCC 29098</strain>
    </source>
</reference>
<reference evidence="1 2" key="2">
    <citation type="submission" date="2008-10" db="EMBL/GenBank/DDBJ databases">
        <authorList>
            <person name="Fulton L."/>
            <person name="Clifton S."/>
            <person name="Fulton B."/>
            <person name="Xu J."/>
            <person name="Minx P."/>
            <person name="Pepin K.H."/>
            <person name="Johnson M."/>
            <person name="Bhonagiri V."/>
            <person name="Nash W.E."/>
            <person name="Mardis E.R."/>
            <person name="Wilson R.K."/>
        </authorList>
    </citation>
    <scope>NUCLEOTIDE SEQUENCE [LARGE SCALE GENOMIC DNA]</scope>
    <source>
        <strain evidence="1 2">ATCC 29098</strain>
    </source>
</reference>
<accession>B6WRS8</accession>
<protein>
    <submittedName>
        <fullName evidence="1">Uncharacterized protein</fullName>
    </submittedName>
</protein>
<sequence>MAGALWPKKMKNNIPRPLQALHALTRDYPRMGRILDDFLSNREGLPDWPPYVLMPMGGWYAIASSHLAGGQLLGVDQASEVSRLAAIGAWRYSQGIYRIAPELLQALLDSPLEGTIPTDVLHCLPEWCLYIETPGMIWHGEALYGFWVHLEHDANDGHEELRLFLDAEGGFQAYPLHLGGDLGAAIEGFLTEARRHGAISAQTESDVRGDAEGLSRLLSLILYLCTDAPEIDDTRRPGSRPDHPRPKRVKSGWRLFPAQSPRIWTVGQELAAWLREPTQVSNSCPEGTGRTVRAHLRRAHWHGYWTGPRKGDSPQKFVLRWIHPLIAGGHRDKEDVDGDR</sequence>
<dbReference type="CDD" id="cd22987">
    <property type="entry name" value="AcrVA2-like"/>
    <property type="match status" value="1"/>
</dbReference>
<evidence type="ECO:0000313" key="1">
    <source>
        <dbReference type="EMBL" id="EEB34281.1"/>
    </source>
</evidence>
<organism evidence="1 2">
    <name type="scientific">Desulfovibrio piger ATCC 29098</name>
    <dbReference type="NCBI Taxonomy" id="411464"/>
    <lineage>
        <taxon>Bacteria</taxon>
        <taxon>Pseudomonadati</taxon>
        <taxon>Thermodesulfobacteriota</taxon>
        <taxon>Desulfovibrionia</taxon>
        <taxon>Desulfovibrionales</taxon>
        <taxon>Desulfovibrionaceae</taxon>
        <taxon>Desulfovibrio</taxon>
    </lineage>
</organism>
<dbReference type="InterPro" id="IPR058915">
    <property type="entry name" value="AcrVA2-like"/>
</dbReference>
<dbReference type="Pfam" id="PF26125">
    <property type="entry name" value="AcrVA2-like"/>
    <property type="match status" value="1"/>
</dbReference>
<gene>
    <name evidence="1" type="ORF">DESPIG_00769</name>
</gene>
<evidence type="ECO:0000313" key="2">
    <source>
        <dbReference type="Proteomes" id="UP000003676"/>
    </source>
</evidence>